<keyword evidence="2" id="KW-0812">Transmembrane</keyword>
<comment type="caution">
    <text evidence="3">The sequence shown here is derived from an EMBL/GenBank/DDBJ whole genome shotgun (WGS) entry which is preliminary data.</text>
</comment>
<gene>
    <name evidence="3" type="ORF">HAX54_049637</name>
</gene>
<reference evidence="3 4" key="1">
    <citation type="journal article" date="2021" name="BMC Genomics">
        <title>Datura genome reveals duplications of psychoactive alkaloid biosynthetic genes and high mutation rate following tissue culture.</title>
        <authorList>
            <person name="Rajewski A."/>
            <person name="Carter-House D."/>
            <person name="Stajich J."/>
            <person name="Litt A."/>
        </authorList>
    </citation>
    <scope>NUCLEOTIDE SEQUENCE [LARGE SCALE GENOMIC DNA]</scope>
    <source>
        <strain evidence="3">AR-01</strain>
    </source>
</reference>
<name>A0ABS8SW07_DATST</name>
<feature type="transmembrane region" description="Helical" evidence="2">
    <location>
        <begin position="60"/>
        <end position="82"/>
    </location>
</feature>
<evidence type="ECO:0000256" key="1">
    <source>
        <dbReference type="SAM" id="MobiDB-lite"/>
    </source>
</evidence>
<dbReference type="Proteomes" id="UP000823775">
    <property type="component" value="Unassembled WGS sequence"/>
</dbReference>
<dbReference type="EMBL" id="JACEIK010000846">
    <property type="protein sequence ID" value="MCD7462925.1"/>
    <property type="molecule type" value="Genomic_DNA"/>
</dbReference>
<evidence type="ECO:0000313" key="3">
    <source>
        <dbReference type="EMBL" id="MCD7462925.1"/>
    </source>
</evidence>
<protein>
    <submittedName>
        <fullName evidence="3">Uncharacterized protein</fullName>
    </submittedName>
</protein>
<proteinExistence type="predicted"/>
<accession>A0ABS8SW07</accession>
<feature type="region of interest" description="Disordered" evidence="1">
    <location>
        <begin position="26"/>
        <end position="46"/>
    </location>
</feature>
<evidence type="ECO:0000313" key="4">
    <source>
        <dbReference type="Proteomes" id="UP000823775"/>
    </source>
</evidence>
<sequence>MAAINPNKVHALSRYNLLVNFTTHDSARQRPATNSQPVVGKSPPLPAISHRQSQSIELRVSVFPLTSQIFLAVAGCCCYFLGTWTLGGANC</sequence>
<organism evidence="3 4">
    <name type="scientific">Datura stramonium</name>
    <name type="common">Jimsonweed</name>
    <name type="synonym">Common thornapple</name>
    <dbReference type="NCBI Taxonomy" id="4076"/>
    <lineage>
        <taxon>Eukaryota</taxon>
        <taxon>Viridiplantae</taxon>
        <taxon>Streptophyta</taxon>
        <taxon>Embryophyta</taxon>
        <taxon>Tracheophyta</taxon>
        <taxon>Spermatophyta</taxon>
        <taxon>Magnoliopsida</taxon>
        <taxon>eudicotyledons</taxon>
        <taxon>Gunneridae</taxon>
        <taxon>Pentapetalae</taxon>
        <taxon>asterids</taxon>
        <taxon>lamiids</taxon>
        <taxon>Solanales</taxon>
        <taxon>Solanaceae</taxon>
        <taxon>Solanoideae</taxon>
        <taxon>Datureae</taxon>
        <taxon>Datura</taxon>
    </lineage>
</organism>
<keyword evidence="4" id="KW-1185">Reference proteome</keyword>
<evidence type="ECO:0000256" key="2">
    <source>
        <dbReference type="SAM" id="Phobius"/>
    </source>
</evidence>
<keyword evidence="2" id="KW-0472">Membrane</keyword>
<keyword evidence="2" id="KW-1133">Transmembrane helix</keyword>